<keyword evidence="6" id="KW-1185">Reference proteome</keyword>
<organism evidence="5 6">
    <name type="scientific">Cupriavidus yeoncheonensis</name>
    <dbReference type="NCBI Taxonomy" id="1462994"/>
    <lineage>
        <taxon>Bacteria</taxon>
        <taxon>Pseudomonadati</taxon>
        <taxon>Pseudomonadota</taxon>
        <taxon>Betaproteobacteria</taxon>
        <taxon>Burkholderiales</taxon>
        <taxon>Burkholderiaceae</taxon>
        <taxon>Cupriavidus</taxon>
    </lineage>
</organism>
<dbReference type="InterPro" id="IPR033891">
    <property type="entry name" value="TTC38"/>
</dbReference>
<dbReference type="CDD" id="cd05804">
    <property type="entry name" value="StaR_like"/>
    <property type="match status" value="1"/>
</dbReference>
<keyword evidence="4" id="KW-0802">TPR repeat</keyword>
<dbReference type="PANTHER" id="PTHR16263:SF4">
    <property type="entry name" value="TETRATRICOPEPTIDE REPEAT PROTEIN 38"/>
    <property type="match status" value="1"/>
</dbReference>
<protein>
    <recommendedName>
        <fullName evidence="2">Tetratricopeptide repeat protein 38</fullName>
    </recommendedName>
</protein>
<keyword evidence="3" id="KW-0677">Repeat</keyword>
<reference evidence="5" key="1">
    <citation type="submission" date="2021-03" db="EMBL/GenBank/DDBJ databases">
        <authorList>
            <person name="Peeters C."/>
        </authorList>
    </citation>
    <scope>NUCLEOTIDE SEQUENCE</scope>
    <source>
        <strain evidence="5">LMG 31506</strain>
    </source>
</reference>
<evidence type="ECO:0000313" key="5">
    <source>
        <dbReference type="EMBL" id="CAG2136393.1"/>
    </source>
</evidence>
<evidence type="ECO:0000313" key="6">
    <source>
        <dbReference type="Proteomes" id="UP000672934"/>
    </source>
</evidence>
<dbReference type="RefSeq" id="WP_211946645.1">
    <property type="nucleotide sequence ID" value="NZ_CAJPUY010000005.1"/>
</dbReference>
<proteinExistence type="inferred from homology"/>
<comment type="caution">
    <text evidence="5">The sequence shown here is derived from an EMBL/GenBank/DDBJ whole genome shotgun (WGS) entry which is preliminary data.</text>
</comment>
<dbReference type="Gene3D" id="1.25.40.10">
    <property type="entry name" value="Tetratricopeptide repeat domain"/>
    <property type="match status" value="1"/>
</dbReference>
<dbReference type="EMBL" id="CAJPUY010000005">
    <property type="protein sequence ID" value="CAG2136393.1"/>
    <property type="molecule type" value="Genomic_DNA"/>
</dbReference>
<evidence type="ECO:0000256" key="2">
    <source>
        <dbReference type="ARBA" id="ARBA00019992"/>
    </source>
</evidence>
<evidence type="ECO:0000256" key="1">
    <source>
        <dbReference type="ARBA" id="ARBA00005857"/>
    </source>
</evidence>
<dbReference type="InterPro" id="IPR011990">
    <property type="entry name" value="TPR-like_helical_dom_sf"/>
</dbReference>
<dbReference type="PANTHER" id="PTHR16263">
    <property type="entry name" value="TETRATRICOPEPTIDE REPEAT PROTEIN 38"/>
    <property type="match status" value="1"/>
</dbReference>
<dbReference type="AlphaFoldDB" id="A0A916IV07"/>
<accession>A0A916IV07</accession>
<evidence type="ECO:0000256" key="4">
    <source>
        <dbReference type="ARBA" id="ARBA00022803"/>
    </source>
</evidence>
<dbReference type="SUPFAM" id="SSF48452">
    <property type="entry name" value="TPR-like"/>
    <property type="match status" value="1"/>
</dbReference>
<dbReference type="Proteomes" id="UP000672934">
    <property type="component" value="Unassembled WGS sequence"/>
</dbReference>
<evidence type="ECO:0000256" key="3">
    <source>
        <dbReference type="ARBA" id="ARBA00022737"/>
    </source>
</evidence>
<name>A0A916IV07_9BURK</name>
<gene>
    <name evidence="5" type="ORF">LMG31506_01660</name>
</gene>
<sequence>MATVDSRGLEVSTGNARSLEQFDAALHLFNGYYGDPLALIDEALAEAPDFAMGHALRAGLVVTSGDGTAAPMLRESVEAGEALHEGANERERRHIAAARAWLDGSFTRAIERYGDIAIDYPLDLLAVQVAHIGDFLLGQSGMLRDRIAQVLPHWDAEMPGFSYLLGMHAFGLEETQFYERAEDRGRSALDLNPRDPWAIHAVAHVMEMQGRLDDGINWLASHREDWAEDNMLAVHNWWHLALFELEQGDTDAVLALYDAHVCRPAPAIALDLVDASALLWRLHLRGVDAGARWQPLASDWQTRGAAGYYAFNDVHAIMASLGAGQPEAAAELLAALLGAAAGAGTNAMMARDVGVPVAEALIAFEQGDYDTTIERLMPARLIASRFGGSHAQRDVINLTLIEAALRAGRRSLAQALCAERAALRPMNPSLRRLMHRADAGGAAAARH</sequence>
<comment type="similarity">
    <text evidence="1">Belongs to the TTC38 family.</text>
</comment>